<dbReference type="STRING" id="634436.SAMN05216361_1655"/>
<evidence type="ECO:0000313" key="3">
    <source>
        <dbReference type="Proteomes" id="UP000184520"/>
    </source>
</evidence>
<keyword evidence="1" id="KW-0472">Membrane</keyword>
<keyword evidence="3" id="KW-1185">Reference proteome</keyword>
<dbReference type="EMBL" id="FQWD01000002">
    <property type="protein sequence ID" value="SHG20294.1"/>
    <property type="molecule type" value="Genomic_DNA"/>
</dbReference>
<gene>
    <name evidence="2" type="ORF">SAMN05216361_1655</name>
</gene>
<dbReference type="Proteomes" id="UP000184520">
    <property type="component" value="Unassembled WGS sequence"/>
</dbReference>
<dbReference type="AlphaFoldDB" id="A0A1M5HWH2"/>
<feature type="transmembrane region" description="Helical" evidence="1">
    <location>
        <begin position="91"/>
        <end position="110"/>
    </location>
</feature>
<feature type="transmembrane region" description="Helical" evidence="1">
    <location>
        <begin position="116"/>
        <end position="134"/>
    </location>
</feature>
<reference evidence="3" key="1">
    <citation type="submission" date="2016-11" db="EMBL/GenBank/DDBJ databases">
        <authorList>
            <person name="Varghese N."/>
            <person name="Submissions S."/>
        </authorList>
    </citation>
    <scope>NUCLEOTIDE SEQUENCE [LARGE SCALE GENOMIC DNA]</scope>
    <source>
        <strain evidence="3">CGMCC 1.8995</strain>
    </source>
</reference>
<proteinExistence type="predicted"/>
<evidence type="ECO:0000313" key="2">
    <source>
        <dbReference type="EMBL" id="SHG20294.1"/>
    </source>
</evidence>
<evidence type="ECO:0000256" key="1">
    <source>
        <dbReference type="SAM" id="Phobius"/>
    </source>
</evidence>
<keyword evidence="1" id="KW-0812">Transmembrane</keyword>
<keyword evidence="1" id="KW-1133">Transmembrane helix</keyword>
<sequence length="154" mass="17657">MGWLKIGRGSYHYPGILSFNSLLIFDRPLDPVNDIRFTDPVWFLQNKVMDIKEYIDHFPEIAQRERHEQFKILEQAQAAAFTPAAQRAYTLYSWLVPMLWIAGIGAGLYFTVGFASWVPVVALIAGLVISRIMINNRRETLMQNGLRTVLDEPS</sequence>
<name>A0A1M5HWH2_9ALTE</name>
<accession>A0A1M5HWH2</accession>
<protein>
    <submittedName>
        <fullName evidence="2">Uncharacterized protein</fullName>
    </submittedName>
</protein>
<organism evidence="2 3">
    <name type="scientific">Marisediminitalea aggregata</name>
    <dbReference type="NCBI Taxonomy" id="634436"/>
    <lineage>
        <taxon>Bacteria</taxon>
        <taxon>Pseudomonadati</taxon>
        <taxon>Pseudomonadota</taxon>
        <taxon>Gammaproteobacteria</taxon>
        <taxon>Alteromonadales</taxon>
        <taxon>Alteromonadaceae</taxon>
        <taxon>Marisediminitalea</taxon>
    </lineage>
</organism>